<evidence type="ECO:0000259" key="7">
    <source>
        <dbReference type="Pfam" id="PF06271"/>
    </source>
</evidence>
<dbReference type="InterPro" id="IPR051791">
    <property type="entry name" value="Pra-immunoreactive"/>
</dbReference>
<organism evidence="8 9">
    <name type="scientific">Aeromicrobium fastidiosum</name>
    <dbReference type="NCBI Taxonomy" id="52699"/>
    <lineage>
        <taxon>Bacteria</taxon>
        <taxon>Bacillati</taxon>
        <taxon>Actinomycetota</taxon>
        <taxon>Actinomycetes</taxon>
        <taxon>Propionibacteriales</taxon>
        <taxon>Nocardioidaceae</taxon>
        <taxon>Aeromicrobium</taxon>
    </lineage>
</organism>
<comment type="caution">
    <text evidence="8">The sequence shown here is derived from an EMBL/GenBank/DDBJ whole genome shotgun (WGS) entry which is preliminary data.</text>
</comment>
<dbReference type="GO" id="GO:0005886">
    <property type="term" value="C:plasma membrane"/>
    <property type="evidence" value="ECO:0007669"/>
    <property type="project" value="UniProtKB-SubCell"/>
</dbReference>
<evidence type="ECO:0000256" key="3">
    <source>
        <dbReference type="ARBA" id="ARBA00022692"/>
    </source>
</evidence>
<evidence type="ECO:0000256" key="1">
    <source>
        <dbReference type="ARBA" id="ARBA00004651"/>
    </source>
</evidence>
<comment type="subcellular location">
    <subcellularLocation>
        <location evidence="1">Cell membrane</location>
        <topology evidence="1">Multi-pass membrane protein</topology>
    </subcellularLocation>
</comment>
<name>A0A641ASB5_9ACTN</name>
<reference evidence="8" key="1">
    <citation type="submission" date="2019-09" db="EMBL/GenBank/DDBJ databases">
        <authorList>
            <person name="Li J."/>
        </authorList>
    </citation>
    <scope>NUCLEOTIDE SEQUENCE [LARGE SCALE GENOMIC DNA]</scope>
    <source>
        <strain evidence="8">NRBC 14897</strain>
    </source>
</reference>
<dbReference type="OrthoDB" id="9793824at2"/>
<dbReference type="InterPro" id="IPR010432">
    <property type="entry name" value="RDD"/>
</dbReference>
<keyword evidence="3 6" id="KW-0812">Transmembrane</keyword>
<gene>
    <name evidence="8" type="ORF">ESP62_002665</name>
</gene>
<evidence type="ECO:0000313" key="9">
    <source>
        <dbReference type="Proteomes" id="UP001515100"/>
    </source>
</evidence>
<evidence type="ECO:0000256" key="6">
    <source>
        <dbReference type="SAM" id="Phobius"/>
    </source>
</evidence>
<feature type="transmembrane region" description="Helical" evidence="6">
    <location>
        <begin position="22"/>
        <end position="43"/>
    </location>
</feature>
<evidence type="ECO:0000313" key="8">
    <source>
        <dbReference type="EMBL" id="KAA1380123.1"/>
    </source>
</evidence>
<feature type="domain" description="RDD" evidence="7">
    <location>
        <begin position="15"/>
        <end position="150"/>
    </location>
</feature>
<protein>
    <submittedName>
        <fullName evidence="8">RDD family protein</fullName>
    </submittedName>
</protein>
<sequence>MTDYSAVPPAAARPYASWISRVGALIVDSIPTVVVLTVLTVAFGDNSVDTSGETKGAAFQLTGVPFVIYLVFAIGWFVYNWVIRQGSTGQTLGKKLLGITVLSATTQQPIGGGLTFARQLVHILDSLPCLLGYLWPTWDRENRTFADMIMSTRVYKA</sequence>
<proteinExistence type="predicted"/>
<dbReference type="RefSeq" id="WP_129180285.1">
    <property type="nucleotide sequence ID" value="NZ_JAGIOG010000001.1"/>
</dbReference>
<evidence type="ECO:0000256" key="4">
    <source>
        <dbReference type="ARBA" id="ARBA00022989"/>
    </source>
</evidence>
<evidence type="ECO:0000256" key="5">
    <source>
        <dbReference type="ARBA" id="ARBA00023136"/>
    </source>
</evidence>
<dbReference type="Pfam" id="PF06271">
    <property type="entry name" value="RDD"/>
    <property type="match status" value="1"/>
</dbReference>
<dbReference type="PANTHER" id="PTHR36115:SF6">
    <property type="entry name" value="PROLINE-RICH ANTIGEN HOMOLOG"/>
    <property type="match status" value="1"/>
</dbReference>
<dbReference type="EMBL" id="SDPP02000001">
    <property type="protein sequence ID" value="KAA1380123.1"/>
    <property type="molecule type" value="Genomic_DNA"/>
</dbReference>
<keyword evidence="2" id="KW-1003">Cell membrane</keyword>
<accession>A0A641ASB5</accession>
<dbReference type="Proteomes" id="UP001515100">
    <property type="component" value="Unassembled WGS sequence"/>
</dbReference>
<keyword evidence="4 6" id="KW-1133">Transmembrane helix</keyword>
<keyword evidence="5 6" id="KW-0472">Membrane</keyword>
<feature type="transmembrane region" description="Helical" evidence="6">
    <location>
        <begin position="63"/>
        <end position="82"/>
    </location>
</feature>
<dbReference type="PANTHER" id="PTHR36115">
    <property type="entry name" value="PROLINE-RICH ANTIGEN HOMOLOG-RELATED"/>
    <property type="match status" value="1"/>
</dbReference>
<evidence type="ECO:0000256" key="2">
    <source>
        <dbReference type="ARBA" id="ARBA00022475"/>
    </source>
</evidence>
<keyword evidence="9" id="KW-1185">Reference proteome</keyword>
<dbReference type="AlphaFoldDB" id="A0A641ASB5"/>